<dbReference type="InterPro" id="IPR036397">
    <property type="entry name" value="RNaseH_sf"/>
</dbReference>
<feature type="region of interest" description="Disordered" evidence="7">
    <location>
        <begin position="175"/>
        <end position="199"/>
    </location>
</feature>
<dbReference type="PANTHER" id="PTHR48475">
    <property type="entry name" value="RIBONUCLEASE H"/>
    <property type="match status" value="1"/>
</dbReference>
<dbReference type="Pfam" id="PF13456">
    <property type="entry name" value="RVT_3"/>
    <property type="match status" value="1"/>
</dbReference>
<proteinExistence type="predicted"/>
<dbReference type="Gene3D" id="3.30.70.270">
    <property type="match status" value="1"/>
</dbReference>
<dbReference type="InterPro" id="IPR000477">
    <property type="entry name" value="RT_dom"/>
</dbReference>
<gene>
    <name evidence="9" type="ORF">TSUD_393000</name>
</gene>
<keyword evidence="5" id="KW-0378">Hydrolase</keyword>
<dbReference type="SUPFAM" id="SSF53098">
    <property type="entry name" value="Ribonuclease H-like"/>
    <property type="match status" value="1"/>
</dbReference>
<evidence type="ECO:0000256" key="2">
    <source>
        <dbReference type="ARBA" id="ARBA00022695"/>
    </source>
</evidence>
<dbReference type="CDD" id="cd01647">
    <property type="entry name" value="RT_LTR"/>
    <property type="match status" value="1"/>
</dbReference>
<evidence type="ECO:0000256" key="5">
    <source>
        <dbReference type="ARBA" id="ARBA00022801"/>
    </source>
</evidence>
<name>A0A2Z6N4T7_TRISU</name>
<dbReference type="EMBL" id="DF973443">
    <property type="protein sequence ID" value="GAU31015.1"/>
    <property type="molecule type" value="Genomic_DNA"/>
</dbReference>
<dbReference type="Gene3D" id="3.30.420.10">
    <property type="entry name" value="Ribonuclease H-like superfamily/Ribonuclease H"/>
    <property type="match status" value="1"/>
</dbReference>
<dbReference type="GO" id="GO:0004523">
    <property type="term" value="F:RNA-DNA hybrid ribonuclease activity"/>
    <property type="evidence" value="ECO:0007669"/>
    <property type="project" value="InterPro"/>
</dbReference>
<dbReference type="Gene3D" id="3.10.10.10">
    <property type="entry name" value="HIV Type 1 Reverse Transcriptase, subunit A, domain 1"/>
    <property type="match status" value="1"/>
</dbReference>
<keyword evidence="4" id="KW-0255">Endonuclease</keyword>
<dbReference type="Gene3D" id="1.10.340.70">
    <property type="match status" value="1"/>
</dbReference>
<dbReference type="Pfam" id="PF03732">
    <property type="entry name" value="Retrotrans_gag"/>
    <property type="match status" value="1"/>
</dbReference>
<dbReference type="Proteomes" id="UP000242715">
    <property type="component" value="Unassembled WGS sequence"/>
</dbReference>
<dbReference type="Pfam" id="PF17917">
    <property type="entry name" value="RT_RNaseH"/>
    <property type="match status" value="1"/>
</dbReference>
<dbReference type="InterPro" id="IPR012337">
    <property type="entry name" value="RNaseH-like_sf"/>
</dbReference>
<dbReference type="InterPro" id="IPR002156">
    <property type="entry name" value="RNaseH_domain"/>
</dbReference>
<dbReference type="AlphaFoldDB" id="A0A2Z6N4T7"/>
<dbReference type="InterPro" id="IPR041588">
    <property type="entry name" value="Integrase_H2C2"/>
</dbReference>
<evidence type="ECO:0000256" key="3">
    <source>
        <dbReference type="ARBA" id="ARBA00022722"/>
    </source>
</evidence>
<evidence type="ECO:0000313" key="9">
    <source>
        <dbReference type="EMBL" id="GAU31015.1"/>
    </source>
</evidence>
<protein>
    <recommendedName>
        <fullName evidence="8">RNase H type-1 domain-containing protein</fullName>
    </recommendedName>
</protein>
<keyword evidence="6" id="KW-0695">RNA-directed DNA polymerase</keyword>
<dbReference type="InterPro" id="IPR041373">
    <property type="entry name" value="RT_RNaseH"/>
</dbReference>
<organism evidence="9 10">
    <name type="scientific">Trifolium subterraneum</name>
    <name type="common">Subterranean clover</name>
    <dbReference type="NCBI Taxonomy" id="3900"/>
    <lineage>
        <taxon>Eukaryota</taxon>
        <taxon>Viridiplantae</taxon>
        <taxon>Streptophyta</taxon>
        <taxon>Embryophyta</taxon>
        <taxon>Tracheophyta</taxon>
        <taxon>Spermatophyta</taxon>
        <taxon>Magnoliopsida</taxon>
        <taxon>eudicotyledons</taxon>
        <taxon>Gunneridae</taxon>
        <taxon>Pentapetalae</taxon>
        <taxon>rosids</taxon>
        <taxon>fabids</taxon>
        <taxon>Fabales</taxon>
        <taxon>Fabaceae</taxon>
        <taxon>Papilionoideae</taxon>
        <taxon>50 kb inversion clade</taxon>
        <taxon>NPAAA clade</taxon>
        <taxon>Hologalegina</taxon>
        <taxon>IRL clade</taxon>
        <taxon>Trifolieae</taxon>
        <taxon>Trifolium</taxon>
    </lineage>
</organism>
<sequence>MNHPRNSISSCSDFHKKFVRQFAGSKHIQVKATSLFSIRQGVSETLREYLARFSEETIKVSNPNQEMFVAAFQNGLKAGYFNESLAQKPTESMQETAGKADSIKRTTELQIATSVVGNPEKEKAGTIEGEGLSEIQKEGHARPMKNTPRSTAPRYTYCTKSSTLDWRNYPQHKKSTMVETAKQEDTEAPLESPQDDKGKETARVAVNTIAGGFAGGGESNLARKRYLRGIIDATNNINHAKHTEFPATPNLSFSPRDASGIVPHDDDPLVIQLSSEQLQPYHGTLVGFTGDQAEVMGHITLLTTFGERDNTKTVKVRYLVVRTPFTSYNIIIGRPAFNALGAAMSTLYLSIKYLLDNGGVGILRGNQAVGRQCYESSLKIKKKLSQVSISQAPKEAIDITHMCQTADLDPREEFQEGRVSPTEELEEIKIGDKAHQVTNLGTTLPYEERGKIIPTLRKNVDIFAWRPKDIPGIDDGIITHKLAIMPNFKPVSQKKRKLGEERRGAVDEEVAKLKAAHFIEEIKYPEWLANVVMVKKNNGKLKMCVDFTDLNKACPKDPYPLPSIDRLIDGASGCNVVSFMDAYSGYNQIKMNLPDAPHTAFMTNNRNYFYKVMSFGLKNAGATYQRLMDRIFSRQIGRNLEVYIDDMVVKTTRETSHDVDLEEILAEVRGYNMRLNPAKCSFGVQAGKFLGFMLTSRGIEANPDKCQAIINMRSSTSVKEVQQLTEFLASPPILTRPIQGTPLHLYLAVSENAMSSALVQEINGEEKPVYFFSRTFRGAETRYQKIKRLSLAVIVTARRLRQYFQSHKIVVKSDFPIKQVLKKPDLAGRMIAWSVELLEYDITFSPRGSIKSQVLADFVLEMTTPPEMASTQPWTLSVDGASNLRGSGAGIVLEGPNGVLIEQSLRFAFKASNNQAEYEALIAGMKLAKEMEVLDLKAKSDSQLVTNQVSSEYQTKDPQLMRYLEKVRGLAEQFDNFELIHVPRDQNSKADLLSKLASTKKPGNNKTVIQETISKPSTEMAEVTLVVEQSDWRLPIIQYLKRDILPVEKEDAARIKKITPYYTLIGEKLYKRGFSSPLLLCVSTAEAQRILNEIHDGSCGNHIGARSLAGKVTRAGYFWPTLLHEATKYIRSCDKCQRFADLHHAPGEAMQSVMAPWPFYMWGVDIVGPFTASQGQVKFLLVAVDYFTNGKPGLTGKSKRVSSFQGICSKADKGGKLAPNWEGPFRIQEAFGGGAYKLETLKGETLPRTWNVANLKFYFS</sequence>
<feature type="domain" description="RNase H type-1" evidence="8">
    <location>
        <begin position="870"/>
        <end position="1002"/>
    </location>
</feature>
<evidence type="ECO:0000259" key="8">
    <source>
        <dbReference type="PROSITE" id="PS50879"/>
    </source>
</evidence>
<evidence type="ECO:0000313" key="10">
    <source>
        <dbReference type="Proteomes" id="UP000242715"/>
    </source>
</evidence>
<accession>A0A2Z6N4T7</accession>
<evidence type="ECO:0000256" key="7">
    <source>
        <dbReference type="SAM" id="MobiDB-lite"/>
    </source>
</evidence>
<dbReference type="InterPro" id="IPR005162">
    <property type="entry name" value="Retrotrans_gag_dom"/>
</dbReference>
<keyword evidence="2" id="KW-0548">Nucleotidyltransferase</keyword>
<keyword evidence="1" id="KW-0808">Transferase</keyword>
<dbReference type="Pfam" id="PF17921">
    <property type="entry name" value="Integrase_H2C2"/>
    <property type="match status" value="1"/>
</dbReference>
<keyword evidence="10" id="KW-1185">Reference proteome</keyword>
<dbReference type="SUPFAM" id="SSF56672">
    <property type="entry name" value="DNA/RNA polymerases"/>
    <property type="match status" value="1"/>
</dbReference>
<dbReference type="Pfam" id="PF00078">
    <property type="entry name" value="RVT_1"/>
    <property type="match status" value="1"/>
</dbReference>
<dbReference type="InterPro" id="IPR043128">
    <property type="entry name" value="Rev_trsase/Diguanyl_cyclase"/>
</dbReference>
<dbReference type="PANTHER" id="PTHR48475:SF1">
    <property type="entry name" value="RNASE H TYPE-1 DOMAIN-CONTAINING PROTEIN"/>
    <property type="match status" value="1"/>
</dbReference>
<evidence type="ECO:0000256" key="6">
    <source>
        <dbReference type="ARBA" id="ARBA00022918"/>
    </source>
</evidence>
<reference evidence="10" key="1">
    <citation type="journal article" date="2017" name="Front. Plant Sci.">
        <title>Climate Clever Clovers: New Paradigm to Reduce the Environmental Footprint of Ruminants by Breeding Low Methanogenic Forages Utilizing Haplotype Variation.</title>
        <authorList>
            <person name="Kaur P."/>
            <person name="Appels R."/>
            <person name="Bayer P.E."/>
            <person name="Keeble-Gagnere G."/>
            <person name="Wang J."/>
            <person name="Hirakawa H."/>
            <person name="Shirasawa K."/>
            <person name="Vercoe P."/>
            <person name="Stefanova K."/>
            <person name="Durmic Z."/>
            <person name="Nichols P."/>
            <person name="Revell C."/>
            <person name="Isobe S.N."/>
            <person name="Edwards D."/>
            <person name="Erskine W."/>
        </authorList>
    </citation>
    <scope>NUCLEOTIDE SEQUENCE [LARGE SCALE GENOMIC DNA]</scope>
    <source>
        <strain evidence="10">cv. Daliak</strain>
    </source>
</reference>
<dbReference type="PROSITE" id="PS50879">
    <property type="entry name" value="RNASE_H_1"/>
    <property type="match status" value="1"/>
</dbReference>
<keyword evidence="3" id="KW-0540">Nuclease</keyword>
<evidence type="ECO:0000256" key="4">
    <source>
        <dbReference type="ARBA" id="ARBA00022759"/>
    </source>
</evidence>
<evidence type="ECO:0000256" key="1">
    <source>
        <dbReference type="ARBA" id="ARBA00022679"/>
    </source>
</evidence>
<dbReference type="OrthoDB" id="514193at2759"/>
<dbReference type="GO" id="GO:0003676">
    <property type="term" value="F:nucleic acid binding"/>
    <property type="evidence" value="ECO:0007669"/>
    <property type="project" value="InterPro"/>
</dbReference>
<dbReference type="GO" id="GO:0003964">
    <property type="term" value="F:RNA-directed DNA polymerase activity"/>
    <property type="evidence" value="ECO:0007669"/>
    <property type="project" value="UniProtKB-KW"/>
</dbReference>
<dbReference type="InterPro" id="IPR043502">
    <property type="entry name" value="DNA/RNA_pol_sf"/>
</dbReference>
<dbReference type="CDD" id="cd09279">
    <property type="entry name" value="RNase_HI_like"/>
    <property type="match status" value="1"/>
</dbReference>